<feature type="transmembrane region" description="Helical" evidence="5">
    <location>
        <begin position="88"/>
        <end position="105"/>
    </location>
</feature>
<dbReference type="STRING" id="438753.AZC_4649"/>
<dbReference type="InterPro" id="IPR049453">
    <property type="entry name" value="Memb_transporter_dom"/>
</dbReference>
<dbReference type="AlphaFoldDB" id="A8I002"/>
<dbReference type="Proteomes" id="UP000000270">
    <property type="component" value="Chromosome"/>
</dbReference>
<dbReference type="EMBL" id="AP009384">
    <property type="protein sequence ID" value="BAF90647.1"/>
    <property type="molecule type" value="Genomic_DNA"/>
</dbReference>
<evidence type="ECO:0000256" key="3">
    <source>
        <dbReference type="ARBA" id="ARBA00022989"/>
    </source>
</evidence>
<sequence>MCDPPMPSEPPPPAPPGSQSMLGRLLARLPRIDLAHIRLAVRATVAALLAYGIAWWLDLPKGYWAVLSAILVVQSSLGASVAVATDRGLGTIAGGIIGVGLAMIAGPSQDLTVLLLTIGTLATALLAAYRPSFKLAPVTVVVVMLSDPTHAQPLISGLQRVFEIALGGAVGVACALFVFPARALFLLFPNAADAIDACAALLEEGRAGLLDGTLDPAEIDRLNAGARVSLRAADLRVGEARRERAGWLAGPPDAAPIVRTCRRLWHSVIILLRVADAPLPTELVTPVRATLQAALGALATECRVIAESLRSGNPVGLGSASDSAEAMSAAVAALQAEMDRAGTSGLLKGDGASLTRLYTAVAGCVHVQENLMELRVQLAAYRADQAERAVA</sequence>
<evidence type="ECO:0000256" key="4">
    <source>
        <dbReference type="ARBA" id="ARBA00023136"/>
    </source>
</evidence>
<reference evidence="7 8" key="1">
    <citation type="journal article" date="2007" name="Appl. Environ. Microbiol.">
        <title>Rhizobial factors required for stem nodule maturation and maintenance in Sesbania rostrata-Azorhizobium caulinodans ORS571 symbiosis.</title>
        <authorList>
            <person name="Suzuki S."/>
            <person name="Aono T."/>
            <person name="Lee KB."/>
            <person name="Suzuki T."/>
            <person name="Liu CT."/>
            <person name="Miwa H."/>
            <person name="Wakao S."/>
            <person name="Iki T."/>
            <person name="Oyaizu H."/>
        </authorList>
    </citation>
    <scope>NUCLEOTIDE SEQUENCE [LARGE SCALE GENOMIC DNA]</scope>
    <source>
        <strain evidence="8">ATCC 43989 / DSM 5975 / JCM 20966 / LMG 6465 / NBRC 14845 / NCIMB 13405 / ORS 571</strain>
    </source>
</reference>
<gene>
    <name evidence="7" type="ordered locus">AZC_4649</name>
</gene>
<protein>
    <recommendedName>
        <fullName evidence="6">Integral membrane bound transporter domain-containing protein</fullName>
    </recommendedName>
</protein>
<dbReference type="KEGG" id="azc:AZC_4649"/>
<dbReference type="Pfam" id="PF13515">
    <property type="entry name" value="FUSC_2"/>
    <property type="match status" value="1"/>
</dbReference>
<feature type="transmembrane region" description="Helical" evidence="5">
    <location>
        <begin position="164"/>
        <end position="188"/>
    </location>
</feature>
<reference evidence="7 8" key="4">
    <citation type="journal article" date="2009" name="Appl. Environ. Microbiol.">
        <title>Comparative genome-wide transcriptional profiling of Azorhizobium caulinodans ORS571 grown under free-living and symbiotic conditions.</title>
        <authorList>
            <person name="Tsukada S."/>
            <person name="Aono T."/>
            <person name="Akiba N."/>
            <person name="Lee KB."/>
            <person name="Liu CT."/>
            <person name="Toyazaki H."/>
            <person name="Oyaizu H."/>
        </authorList>
    </citation>
    <scope>NUCLEOTIDE SEQUENCE [LARGE SCALE GENOMIC DNA]</scope>
    <source>
        <strain evidence="8">ATCC 43989 / DSM 5975 / JCM 20966 / LMG 6465 / NBRC 14845 / NCIMB 13405 / ORS 571</strain>
    </source>
</reference>
<dbReference type="PANTHER" id="PTHR31086">
    <property type="entry name" value="ALUMINUM-ACTIVATED MALATE TRANSPORTER 10"/>
    <property type="match status" value="1"/>
</dbReference>
<dbReference type="eggNOG" id="COG1289">
    <property type="taxonomic scope" value="Bacteria"/>
</dbReference>
<reference evidence="7 8" key="5">
    <citation type="journal article" date="2010" name="Appl. Environ. Microbiol.">
        <title>phrR-like gene praR of Azorhizobium caulinodans ORS571 is essential for symbiosis with Sesbania rostrata and is involved in expression of reb genes.</title>
        <authorList>
            <person name="Akiba N."/>
            <person name="Aono T."/>
            <person name="Toyazaki H."/>
            <person name="Sato S."/>
            <person name="Oyaizu H."/>
        </authorList>
    </citation>
    <scope>NUCLEOTIDE SEQUENCE [LARGE SCALE GENOMIC DNA]</scope>
    <source>
        <strain evidence="8">ATCC 43989 / DSM 5975 / JCM 20966 / LMG 6465 / NBRC 14845 / NCIMB 13405 / ORS 571</strain>
    </source>
</reference>
<reference evidence="7 8" key="6">
    <citation type="journal article" date="2011" name="Appl. Environ. Microbiol.">
        <title>Involvement of the azorhizobial chromosome partition gene (parA) in the onset of bacteroid differentiation during Sesbania rostrata stem nodule development.</title>
        <authorList>
            <person name="Liu CT."/>
            <person name="Lee KB."/>
            <person name="Wang YS."/>
            <person name="Peng MH."/>
            <person name="Lee KT."/>
            <person name="Suzuki S."/>
            <person name="Suzuki T."/>
            <person name="Oyaizu H."/>
        </authorList>
    </citation>
    <scope>NUCLEOTIDE SEQUENCE [LARGE SCALE GENOMIC DNA]</scope>
    <source>
        <strain evidence="8">ATCC 43989 / DSM 5975 / JCM 20966 / LMG 6465 / NBRC 14845 / NCIMB 13405 / ORS 571</strain>
    </source>
</reference>
<keyword evidence="2 5" id="KW-0812">Transmembrane</keyword>
<accession>A8I002</accession>
<evidence type="ECO:0000313" key="7">
    <source>
        <dbReference type="EMBL" id="BAF90647.1"/>
    </source>
</evidence>
<evidence type="ECO:0000256" key="5">
    <source>
        <dbReference type="SAM" id="Phobius"/>
    </source>
</evidence>
<reference evidence="7 8" key="3">
    <citation type="journal article" date="2008" name="BMC Genomics">
        <title>The genome of the versatile nitrogen fixer Azorhizobium caulinodans ORS571.</title>
        <authorList>
            <person name="Lee KB."/>
            <person name="Backer P.D."/>
            <person name="Aono T."/>
            <person name="Liu CT."/>
            <person name="Suzuki S."/>
            <person name="Suzuki T."/>
            <person name="Kaneko T."/>
            <person name="Yamada M."/>
            <person name="Tabata S."/>
            <person name="Kupfer D.M."/>
            <person name="Najar F.Z."/>
            <person name="Wiley G.B."/>
            <person name="Roe B."/>
            <person name="Binnewies T.T."/>
            <person name="Ussery D.W."/>
            <person name="D'Haeze W."/>
            <person name="Herder J.D."/>
            <person name="Gevers D."/>
            <person name="Vereecke D."/>
            <person name="Holsters M."/>
            <person name="Oyaizu H."/>
        </authorList>
    </citation>
    <scope>NUCLEOTIDE SEQUENCE [LARGE SCALE GENOMIC DNA]</scope>
    <source>
        <strain evidence="8">ATCC 43989 / DSM 5975 / JCM 20966 / LMG 6465 / NBRC 14845 / NCIMB 13405 / ORS 571</strain>
    </source>
</reference>
<feature type="domain" description="Integral membrane bound transporter" evidence="6">
    <location>
        <begin position="49"/>
        <end position="173"/>
    </location>
</feature>
<evidence type="ECO:0000259" key="6">
    <source>
        <dbReference type="Pfam" id="PF13515"/>
    </source>
</evidence>
<organism evidence="7 8">
    <name type="scientific">Azorhizobium caulinodans (strain ATCC 43989 / DSM 5975 / JCM 20966 / LMG 6465 / NBRC 14845 / NCIMB 13405 / ORS 571)</name>
    <dbReference type="NCBI Taxonomy" id="438753"/>
    <lineage>
        <taxon>Bacteria</taxon>
        <taxon>Pseudomonadati</taxon>
        <taxon>Pseudomonadota</taxon>
        <taxon>Alphaproteobacteria</taxon>
        <taxon>Hyphomicrobiales</taxon>
        <taxon>Xanthobacteraceae</taxon>
        <taxon>Azorhizobium</taxon>
    </lineage>
</organism>
<feature type="transmembrane region" description="Helical" evidence="5">
    <location>
        <begin position="111"/>
        <end position="129"/>
    </location>
</feature>
<reference evidence="8" key="2">
    <citation type="submission" date="2007-04" db="EMBL/GenBank/DDBJ databases">
        <title>Complete genome sequence of the nitrogen-fixing bacterium Azorhizobium caulinodans ORS571.</title>
        <authorList>
            <person name="Lee K.B."/>
            <person name="Backer P.D."/>
            <person name="Aono T."/>
            <person name="Liu C.T."/>
            <person name="Suzuki S."/>
            <person name="Suzuki T."/>
            <person name="Kaneko T."/>
            <person name="Yamada M."/>
            <person name="Tabata S."/>
            <person name="Kupfer D.M."/>
            <person name="Najar F.Z."/>
            <person name="Wiley G.B."/>
            <person name="Roe B."/>
            <person name="Binnewies T."/>
            <person name="Ussery D."/>
            <person name="Vereecke D."/>
            <person name="Gevers D."/>
            <person name="Holsters M."/>
            <person name="Oyaizu H."/>
        </authorList>
    </citation>
    <scope>NUCLEOTIDE SEQUENCE [LARGE SCALE GENOMIC DNA]</scope>
    <source>
        <strain evidence="8">ATCC 43989 / DSM 5975 / JCM 20966 / LMG 6465 / NBRC 14845 / NCIMB 13405 / ORS 571</strain>
    </source>
</reference>
<comment type="subcellular location">
    <subcellularLocation>
        <location evidence="1">Membrane</location>
        <topology evidence="1">Multi-pass membrane protein</topology>
    </subcellularLocation>
</comment>
<dbReference type="GO" id="GO:0016020">
    <property type="term" value="C:membrane"/>
    <property type="evidence" value="ECO:0007669"/>
    <property type="project" value="UniProtKB-SubCell"/>
</dbReference>
<keyword evidence="8" id="KW-1185">Reference proteome</keyword>
<feature type="transmembrane region" description="Helical" evidence="5">
    <location>
        <begin position="39"/>
        <end position="57"/>
    </location>
</feature>
<evidence type="ECO:0000256" key="2">
    <source>
        <dbReference type="ARBA" id="ARBA00022692"/>
    </source>
</evidence>
<evidence type="ECO:0000313" key="8">
    <source>
        <dbReference type="Proteomes" id="UP000000270"/>
    </source>
</evidence>
<keyword evidence="4 5" id="KW-0472">Membrane</keyword>
<dbReference type="HOGENOM" id="CLU_059320_0_0_5"/>
<feature type="transmembrane region" description="Helical" evidence="5">
    <location>
        <begin position="63"/>
        <end position="83"/>
    </location>
</feature>
<keyword evidence="3 5" id="KW-1133">Transmembrane helix</keyword>
<name>A8I002_AZOC5</name>
<proteinExistence type="predicted"/>
<evidence type="ECO:0000256" key="1">
    <source>
        <dbReference type="ARBA" id="ARBA00004141"/>
    </source>
</evidence>